<evidence type="ECO:0008006" key="16">
    <source>
        <dbReference type="Google" id="ProtNLM"/>
    </source>
</evidence>
<evidence type="ECO:0000256" key="10">
    <source>
        <dbReference type="ARBA" id="ARBA00023204"/>
    </source>
</evidence>
<gene>
    <name evidence="14" type="ORF">TrLO_g9710</name>
</gene>
<dbReference type="EMBL" id="BRXW01000484">
    <property type="protein sequence ID" value="GMH59028.1"/>
    <property type="molecule type" value="Genomic_DNA"/>
</dbReference>
<dbReference type="AlphaFoldDB" id="A0A9W7DY26"/>
<dbReference type="GO" id="GO:0048476">
    <property type="term" value="C:Holliday junction resolvase complex"/>
    <property type="evidence" value="ECO:0007669"/>
    <property type="project" value="InterPro"/>
</dbReference>
<keyword evidence="7" id="KW-0378">Hydrolase</keyword>
<dbReference type="GO" id="GO:0006310">
    <property type="term" value="P:DNA recombination"/>
    <property type="evidence" value="ECO:0007669"/>
    <property type="project" value="UniProtKB-KW"/>
</dbReference>
<feature type="compositionally biased region" description="Basic and acidic residues" evidence="13">
    <location>
        <begin position="131"/>
        <end position="150"/>
    </location>
</feature>
<keyword evidence="12" id="KW-0469">Meiosis</keyword>
<feature type="compositionally biased region" description="Low complexity" evidence="13">
    <location>
        <begin position="12"/>
        <end position="44"/>
    </location>
</feature>
<dbReference type="Gene3D" id="1.10.150.670">
    <property type="entry name" value="Crossover junction endonuclease EME1, DNA-binding domain"/>
    <property type="match status" value="1"/>
</dbReference>
<evidence type="ECO:0000256" key="7">
    <source>
        <dbReference type="ARBA" id="ARBA00022801"/>
    </source>
</evidence>
<dbReference type="Pfam" id="PF21292">
    <property type="entry name" value="EME1-MUS81_C"/>
    <property type="match status" value="1"/>
</dbReference>
<keyword evidence="6" id="KW-0227">DNA damage</keyword>
<feature type="compositionally biased region" description="Polar residues" evidence="13">
    <location>
        <begin position="120"/>
        <end position="130"/>
    </location>
</feature>
<evidence type="ECO:0000313" key="15">
    <source>
        <dbReference type="Proteomes" id="UP001165122"/>
    </source>
</evidence>
<dbReference type="GO" id="GO:0016787">
    <property type="term" value="F:hydrolase activity"/>
    <property type="evidence" value="ECO:0007669"/>
    <property type="project" value="UniProtKB-KW"/>
</dbReference>
<dbReference type="PANTHER" id="PTHR21077:SF5">
    <property type="entry name" value="CROSSOVER JUNCTION ENDONUCLEASE MMS4"/>
    <property type="match status" value="1"/>
</dbReference>
<accession>A0A9W7DY26</accession>
<evidence type="ECO:0000256" key="11">
    <source>
        <dbReference type="ARBA" id="ARBA00023242"/>
    </source>
</evidence>
<protein>
    <recommendedName>
        <fullName evidence="16">ERCC4 domain-containing protein</fullName>
    </recommendedName>
</protein>
<proteinExistence type="predicted"/>
<evidence type="ECO:0000256" key="6">
    <source>
        <dbReference type="ARBA" id="ARBA00022763"/>
    </source>
</evidence>
<keyword evidence="3" id="KW-0540">Nuclease</keyword>
<dbReference type="PANTHER" id="PTHR21077">
    <property type="entry name" value="EME1 PROTEIN"/>
    <property type="match status" value="1"/>
</dbReference>
<evidence type="ECO:0000313" key="14">
    <source>
        <dbReference type="EMBL" id="GMH59028.1"/>
    </source>
</evidence>
<comment type="subcellular location">
    <subcellularLocation>
        <location evidence="2">Nucleus</location>
    </subcellularLocation>
</comment>
<evidence type="ECO:0000256" key="2">
    <source>
        <dbReference type="ARBA" id="ARBA00004123"/>
    </source>
</evidence>
<reference evidence="15" key="1">
    <citation type="journal article" date="2023" name="Commun. Biol.">
        <title>Genome analysis of Parmales, the sister group of diatoms, reveals the evolutionary specialization of diatoms from phago-mixotrophs to photoautotrophs.</title>
        <authorList>
            <person name="Ban H."/>
            <person name="Sato S."/>
            <person name="Yoshikawa S."/>
            <person name="Yamada K."/>
            <person name="Nakamura Y."/>
            <person name="Ichinomiya M."/>
            <person name="Sato N."/>
            <person name="Blanc-Mathieu R."/>
            <person name="Endo H."/>
            <person name="Kuwata A."/>
            <person name="Ogata H."/>
        </authorList>
    </citation>
    <scope>NUCLEOTIDE SEQUENCE [LARGE SCALE GENOMIC DNA]</scope>
    <source>
        <strain evidence="15">NIES 3700</strain>
    </source>
</reference>
<dbReference type="Proteomes" id="UP001165122">
    <property type="component" value="Unassembled WGS sequence"/>
</dbReference>
<evidence type="ECO:0000256" key="8">
    <source>
        <dbReference type="ARBA" id="ARBA00022842"/>
    </source>
</evidence>
<dbReference type="GO" id="GO:0006281">
    <property type="term" value="P:DNA repair"/>
    <property type="evidence" value="ECO:0007669"/>
    <property type="project" value="UniProtKB-KW"/>
</dbReference>
<keyword evidence="15" id="KW-1185">Reference proteome</keyword>
<dbReference type="InterPro" id="IPR033310">
    <property type="entry name" value="Mms4/EME1/EME2"/>
</dbReference>
<keyword evidence="11" id="KW-0539">Nucleus</keyword>
<dbReference type="Gene3D" id="3.40.50.10130">
    <property type="match status" value="1"/>
</dbReference>
<keyword evidence="10" id="KW-0234">DNA repair</keyword>
<evidence type="ECO:0000256" key="4">
    <source>
        <dbReference type="ARBA" id="ARBA00022723"/>
    </source>
</evidence>
<evidence type="ECO:0000256" key="5">
    <source>
        <dbReference type="ARBA" id="ARBA00022759"/>
    </source>
</evidence>
<evidence type="ECO:0000256" key="3">
    <source>
        <dbReference type="ARBA" id="ARBA00022722"/>
    </source>
</evidence>
<dbReference type="GO" id="GO:0004519">
    <property type="term" value="F:endonuclease activity"/>
    <property type="evidence" value="ECO:0007669"/>
    <property type="project" value="UniProtKB-KW"/>
</dbReference>
<comment type="caution">
    <text evidence="14">The sequence shown here is derived from an EMBL/GenBank/DDBJ whole genome shotgun (WGS) entry which is preliminary data.</text>
</comment>
<organism evidence="14 15">
    <name type="scientific">Triparma laevis f. longispina</name>
    <dbReference type="NCBI Taxonomy" id="1714387"/>
    <lineage>
        <taxon>Eukaryota</taxon>
        <taxon>Sar</taxon>
        <taxon>Stramenopiles</taxon>
        <taxon>Ochrophyta</taxon>
        <taxon>Bolidophyceae</taxon>
        <taxon>Parmales</taxon>
        <taxon>Triparmaceae</taxon>
        <taxon>Triparma</taxon>
    </lineage>
</organism>
<keyword evidence="4" id="KW-0479">Metal-binding</keyword>
<feature type="compositionally biased region" description="Acidic residues" evidence="13">
    <location>
        <begin position="52"/>
        <end position="66"/>
    </location>
</feature>
<evidence type="ECO:0000256" key="12">
    <source>
        <dbReference type="ARBA" id="ARBA00023254"/>
    </source>
</evidence>
<comment type="cofactor">
    <cofactor evidence="1">
        <name>Mg(2+)</name>
        <dbReference type="ChEBI" id="CHEBI:18420"/>
    </cofactor>
</comment>
<dbReference type="GO" id="GO:0051321">
    <property type="term" value="P:meiotic cell cycle"/>
    <property type="evidence" value="ECO:0007669"/>
    <property type="project" value="UniProtKB-KW"/>
</dbReference>
<feature type="compositionally biased region" description="Low complexity" evidence="13">
    <location>
        <begin position="80"/>
        <end position="105"/>
    </location>
</feature>
<feature type="region of interest" description="Disordered" evidence="13">
    <location>
        <begin position="1"/>
        <end position="158"/>
    </location>
</feature>
<dbReference type="GO" id="GO:0005634">
    <property type="term" value="C:nucleus"/>
    <property type="evidence" value="ECO:0007669"/>
    <property type="project" value="UniProtKB-SubCell"/>
</dbReference>
<evidence type="ECO:0000256" key="1">
    <source>
        <dbReference type="ARBA" id="ARBA00001946"/>
    </source>
</evidence>
<keyword evidence="9" id="KW-0233">DNA recombination</keyword>
<name>A0A9W7DY26_9STRA</name>
<evidence type="ECO:0000256" key="13">
    <source>
        <dbReference type="SAM" id="MobiDB-lite"/>
    </source>
</evidence>
<keyword evidence="8" id="KW-0460">Magnesium</keyword>
<dbReference type="GO" id="GO:0046872">
    <property type="term" value="F:metal ion binding"/>
    <property type="evidence" value="ECO:0007669"/>
    <property type="project" value="UniProtKB-KW"/>
</dbReference>
<sequence length="460" mass="51134">MEGLIDLTSPASDKGSSGSSGSKLGSNKEPNNFSDNDSSNDANNGFSYNDENACEDNVEDDYEDDFGGSTHNDDDDSNSNKHIASPNNNNNKSPNSPSANNDPNNTSIFSDDDDLLTKPSYLTSSNINSKSDLHQKKATEKRALKELQKTEKKRIKETRAQEAGRYAEKEITCLIESSLVESDCGRSIVNSLQTSSTPYNICIQIHPIPDSIRWFQRPYTLGGATHMEVPGNIEAPLMSVVFWKPDKFLKLLRKRDLSKDDLPYLREWVEEVRKAKKDGGGRICVVLVDAVGEVNRKWKGKASARRQSGGAPTTEEELQDAIILMLIQFKIEVTLCRNSAEAVEFITDMTDRLCKMPYKEEVSELDCLKVLKKGGGGEEDGGQAWFRMVSQIQGVSDAKASSFVEHYPTMNSVYEAYEKCFDESEKMQMLEGAFGTKTLNTKLSSVIYKILMADEGLELL</sequence>
<evidence type="ECO:0000256" key="9">
    <source>
        <dbReference type="ARBA" id="ARBA00023172"/>
    </source>
</evidence>
<dbReference type="OrthoDB" id="343092at2759"/>
<dbReference type="InterPro" id="IPR042530">
    <property type="entry name" value="EME1/EME2_C"/>
</dbReference>
<keyword evidence="5" id="KW-0255">Endonuclease</keyword>